<dbReference type="InterPro" id="IPR005135">
    <property type="entry name" value="Endo/exonuclease/phosphatase"/>
</dbReference>
<name>G7WP83_METH6</name>
<dbReference type="KEGG" id="mhi:Mhar_1563"/>
<protein>
    <submittedName>
        <fullName evidence="2">Endonuclease/exonuclease/phosphatase</fullName>
    </submittedName>
</protein>
<keyword evidence="2" id="KW-0378">Hydrolase</keyword>
<dbReference type="Proteomes" id="UP000005877">
    <property type="component" value="Chromosome"/>
</dbReference>
<evidence type="ECO:0000259" key="1">
    <source>
        <dbReference type="Pfam" id="PF03372"/>
    </source>
</evidence>
<dbReference type="HOGENOM" id="CLU_991886_0_0_2"/>
<gene>
    <name evidence="2" type="ordered locus">Mhar_1563</name>
</gene>
<dbReference type="PATRIC" id="fig|1110509.7.peg.1741"/>
<keyword evidence="2" id="KW-0255">Endonuclease</keyword>
<dbReference type="STRING" id="1110509.Mhar_1563"/>
<keyword evidence="3" id="KW-1185">Reference proteome</keyword>
<feature type="domain" description="Endonuclease/exonuclease/phosphatase" evidence="1">
    <location>
        <begin position="23"/>
        <end position="245"/>
    </location>
</feature>
<dbReference type="GO" id="GO:0004519">
    <property type="term" value="F:endonuclease activity"/>
    <property type="evidence" value="ECO:0007669"/>
    <property type="project" value="UniProtKB-KW"/>
</dbReference>
<accession>G7WP83</accession>
<evidence type="ECO:0000313" key="3">
    <source>
        <dbReference type="Proteomes" id="UP000005877"/>
    </source>
</evidence>
<proteinExistence type="predicted"/>
<evidence type="ECO:0000313" key="2">
    <source>
        <dbReference type="EMBL" id="AET64924.1"/>
    </source>
</evidence>
<dbReference type="SUPFAM" id="SSF56219">
    <property type="entry name" value="DNase I-like"/>
    <property type="match status" value="1"/>
</dbReference>
<dbReference type="Pfam" id="PF03372">
    <property type="entry name" value="Exo_endo_phos"/>
    <property type="match status" value="1"/>
</dbReference>
<dbReference type="InterPro" id="IPR036691">
    <property type="entry name" value="Endo/exonu/phosph_ase_sf"/>
</dbReference>
<keyword evidence="2" id="KW-0269">Exonuclease</keyword>
<organism evidence="2 3">
    <name type="scientific">Methanothrix harundinacea (strain 6Ac)</name>
    <name type="common">Methanosaeta harundinacea</name>
    <dbReference type="NCBI Taxonomy" id="1110509"/>
    <lineage>
        <taxon>Archaea</taxon>
        <taxon>Methanobacteriati</taxon>
        <taxon>Methanobacteriota</taxon>
        <taxon>Stenosarchaea group</taxon>
        <taxon>Methanomicrobia</taxon>
        <taxon>Methanotrichales</taxon>
        <taxon>Methanotrichaceae</taxon>
        <taxon>Methanothrix</taxon>
    </lineage>
</organism>
<dbReference type="AlphaFoldDB" id="G7WP83"/>
<dbReference type="Gene3D" id="3.60.10.10">
    <property type="entry name" value="Endonuclease/exonuclease/phosphatase"/>
    <property type="match status" value="1"/>
</dbReference>
<dbReference type="GO" id="GO:0004527">
    <property type="term" value="F:exonuclease activity"/>
    <property type="evidence" value="ECO:0007669"/>
    <property type="project" value="UniProtKB-KW"/>
</dbReference>
<keyword evidence="2" id="KW-0540">Nuclease</keyword>
<sequence length="256" mass="27175">MTRGGGGRKPSTSVGRGPEFTVMTYNVGNGLARPDRLASALRSSGAGVIGLQELDQSQSRALEGSLSEEYPYQILLPAGFEGMGLLSRYPATSAEVISLPPTADLICTLDLEGRKVTIIVAHPPPPISFSGMGFGGRTEARIRRVIEAATSAPPSVILGDLNAASWQKTCCQLRGAGLLDAFAAAGRGRGSTLPVRLGRWRRLEAVNRILMGLPLLPLVRVDYIWHTSDIQALGAWLGEDAGSDHLPVLARLALRV</sequence>
<reference evidence="2 3" key="1">
    <citation type="journal article" date="2012" name="PLoS ONE">
        <title>The genome characteristics and predicted function of methyl-group oxidation pathway in the obligate aceticlastic methanogens, Methanosaeta spp.</title>
        <authorList>
            <person name="Zhu J."/>
            <person name="Zheng H."/>
            <person name="Ai G."/>
            <person name="Zhang G."/>
            <person name="Liu D."/>
            <person name="Liu X."/>
            <person name="Dong X."/>
        </authorList>
    </citation>
    <scope>NUCLEOTIDE SEQUENCE [LARGE SCALE GENOMIC DNA]</scope>
    <source>
        <strain evidence="2 3">6Ac</strain>
    </source>
</reference>
<dbReference type="EMBL" id="CP003117">
    <property type="protein sequence ID" value="AET64924.1"/>
    <property type="molecule type" value="Genomic_DNA"/>
</dbReference>